<feature type="signal peptide" evidence="2">
    <location>
        <begin position="1"/>
        <end position="20"/>
    </location>
</feature>
<dbReference type="InterPro" id="IPR041246">
    <property type="entry name" value="Bact_MG10"/>
</dbReference>
<feature type="chain" id="PRO_5025541725" evidence="2">
    <location>
        <begin position="21"/>
        <end position="1902"/>
    </location>
</feature>
<dbReference type="GO" id="GO:0004866">
    <property type="term" value="F:endopeptidase inhibitor activity"/>
    <property type="evidence" value="ECO:0007669"/>
    <property type="project" value="InterPro"/>
</dbReference>
<keyword evidence="2" id="KW-0732">Signal</keyword>
<dbReference type="PANTHER" id="PTHR40094:SF1">
    <property type="entry name" value="UBIQUITIN DOMAIN-CONTAINING PROTEIN"/>
    <property type="match status" value="1"/>
</dbReference>
<reference evidence="4 5" key="1">
    <citation type="submission" date="2019-09" db="EMBL/GenBank/DDBJ databases">
        <title>Distinct polysaccharide growth profiles of human intestinal Prevotella copri isolates.</title>
        <authorList>
            <person name="Fehlner-Peach H."/>
            <person name="Magnabosco C."/>
            <person name="Raghavan V."/>
            <person name="Scher J.U."/>
            <person name="Tett A."/>
            <person name="Cox L.M."/>
            <person name="Gottsegen C."/>
            <person name="Watters A."/>
            <person name="Wiltshire- Gordon J.D."/>
            <person name="Segata N."/>
            <person name="Bonneau R."/>
            <person name="Littman D.R."/>
        </authorList>
    </citation>
    <scope>NUCLEOTIDE SEQUENCE [LARGE SCALE GENOMIC DNA]</scope>
    <source>
        <strain evidence="5">iAQ1173</strain>
    </source>
</reference>
<protein>
    <submittedName>
        <fullName evidence="4">Alpha-2-macroglobulin</fullName>
    </submittedName>
</protein>
<organism evidence="4 5">
    <name type="scientific">Segatella copri</name>
    <dbReference type="NCBI Taxonomy" id="165179"/>
    <lineage>
        <taxon>Bacteria</taxon>
        <taxon>Pseudomonadati</taxon>
        <taxon>Bacteroidota</taxon>
        <taxon>Bacteroidia</taxon>
        <taxon>Bacteroidales</taxon>
        <taxon>Prevotellaceae</taxon>
        <taxon>Segatella</taxon>
    </lineage>
</organism>
<dbReference type="InterPro" id="IPR051802">
    <property type="entry name" value="YfhM-like"/>
</dbReference>
<gene>
    <name evidence="4" type="ORF">F7D20_04720</name>
</gene>
<dbReference type="SMART" id="SM01360">
    <property type="entry name" value="A2M"/>
    <property type="match status" value="1"/>
</dbReference>
<evidence type="ECO:0000313" key="4">
    <source>
        <dbReference type="EMBL" id="MQP11280.1"/>
    </source>
</evidence>
<dbReference type="RefSeq" id="WP_158463056.1">
    <property type="nucleotide sequence ID" value="NZ_VZAD01000040.1"/>
</dbReference>
<evidence type="ECO:0000313" key="5">
    <source>
        <dbReference type="Proteomes" id="UP000384372"/>
    </source>
</evidence>
<dbReference type="Pfam" id="PF00207">
    <property type="entry name" value="A2M"/>
    <property type="match status" value="1"/>
</dbReference>
<sequence length="1902" mass="214566">MKKNILALIIALFAVIQTMAQTYDNLWKQADAYRQKDLPKSEIGVMRKISAKASASKDYGQLLAAEMRQAMLWKSISTDSLTPAIQRLRLQEQHTADPMLKAVWNAVLGKLYKENVYYIDASDEEVANKRYRVNRAKAQAYFMKALAQPELLTRHASTEYAPLTMRGLDGASFGNDMLHLIGFEADTKEAYLEMYTYYNKVGNRGAACLCAFEVIQKYRQDDVREVKKSKYLNAIDSLIHVYQDIPEAGELAVEHYRFMEEATDIKPADKLNYINYALSRWGGWSRMNVLRNAQKRLTEPMFDIEDLQQVLRPGQKQWVHLSVRNLQNIKVKLSRLDITADNEYDVQDEKTYKWLKTKTSALHEKEYSRLFYGHPNYEEVKDSILLPALPIGAYLMEVTADNPGVAPARRLFYVSDLAVMIQQLPDERHRYVVVSATSGQPIAGARIELYRDDYYDFKTKKHKRIVHARLTSDAEGEAYFKNVDGSVLLSTTTDKYCPARDIYLSRTRYYEQKNNKTIVNLYTDRAIYRPGQTVHAAAILAINERGTDAKAFEKGKEVKMELYDANWKVVAEKTVTTDDYGMAAADFVLPQGGLTGQYSVRAMGDGCYFRVEEYKQPTFEINFPEVNERYTWGDTVVVKATAKTYAGLPVQGAKVEYTVTRRNQLWWWGSRSADRQVMTGEAVTREDGSFDVEIPLEAKLTGADSNGADDFMRVARFFHFDVSAIVTDISGESHEGEMSLPLGTKPTAFAVDLPKRMETDSLKQVTFAYLNSAGIKIAHSLKYRIDGGEWLDAEANEPVQLQHLASGMHMVEAVCGQDSLQHKFVLFSMKDTRPMEETMHWSYQTATSFRTDGKPVYLQVGSSANGVHIVYSIIAGNKLIEKGAWELGDSIVTLPFTYRPEYASGIVLNYAFIKEGKCYSRTMNIARPMPEKKLNIEWKTFRNRLTPGQKEEWTLRITTPDGKPAKAQLMSVLYDKSLDPLQRLTWQMNLGFYQSLPSCYWKNNLAVRSRYAGFGSNFPTKYYQENELQADSFNPFYFQSEFYGKKVFFLAKGAMEDRTVESAKATAPVIKRDELVKEESRVMHIRGARYANAEQLFGLTESAAEDVADGGIAVGCSAPEAAKTEEMLDQVQTRETLNETAFFYPALQTDDEGNVAIRFTLPESITTWRFVGLAHNREMCHGVIDAEAVAQKTVMVQPNMPRFLREGDKAVVAVRVFNNSDRKVNGSARMQILDPETNKVVWQQTQKYNLEANGSTSLMFDVQGLKEGIYINKVVAAGRGYSDGEQHYLPVLGNSELVTRTLPITLTEKGEKHFDLTSLFADKEGKQAAQAERAKVTIEYSNNPSWLMIQALPSLSKAKDDNAVSLMSAIYSNSIARHIMKQSPVIAQVVKLWKQEAASAESARAAKGGKADEAGSSLQSVLEKNQELRELVLNETPWVMDADRESEQKKLLIEYLDESLCQNRLTDEVAKLRKLQLADGSFAWWKGMEGSRYMTTEVAEMMVRLNRMVGVQQETKDMLTAALRYLQRKAAAEVKDMKKEAEKKRNVRPSELAIHYLYILSLDGRKLDPAATYLLQNMAERTGEFTIYGKARTAVVLASNGQQAKAADYLQSIAEYSVSRPGMGRYFDTRNAYYSWRDYKIPTQVAAIEATEMLGTKAGKAFAAENLTVQQAIDEMKLWLLQSKRTQAWDTPVNTVDAVYAYLNGKEILLQKSADDATIRIDGKPLQLPQATAGLGYVKTSKQGAPHTLTIDKKNEGTSWGAVYAQFVQSSAEIAASEAGIKVVRKVENAKNVKVGDKVKVVLAITADRDYDFVQVVDKRAACLEPVTQLSGYQWSMGCYVAPKDYTTNLYFGRLSKGRHVVEMEYYIDRKGEYQAGTCAAQCAYSPEFGGRAEAYRLNVKE</sequence>
<dbReference type="Pfam" id="PF17973">
    <property type="entry name" value="bMG10"/>
    <property type="match status" value="1"/>
</dbReference>
<dbReference type="InterPro" id="IPR002890">
    <property type="entry name" value="MG2"/>
</dbReference>
<dbReference type="Proteomes" id="UP000384372">
    <property type="component" value="Unassembled WGS sequence"/>
</dbReference>
<dbReference type="Pfam" id="PF01835">
    <property type="entry name" value="MG2"/>
    <property type="match status" value="1"/>
</dbReference>
<comment type="caution">
    <text evidence="4">The sequence shown here is derived from an EMBL/GenBank/DDBJ whole genome shotgun (WGS) entry which is preliminary data.</text>
</comment>
<dbReference type="SUPFAM" id="SSF48239">
    <property type="entry name" value="Terpenoid cyclases/Protein prenyltransferases"/>
    <property type="match status" value="1"/>
</dbReference>
<evidence type="ECO:0000256" key="1">
    <source>
        <dbReference type="ARBA" id="ARBA00010556"/>
    </source>
</evidence>
<dbReference type="Gene3D" id="1.50.10.20">
    <property type="match status" value="1"/>
</dbReference>
<proteinExistence type="inferred from homology"/>
<dbReference type="PANTHER" id="PTHR40094">
    <property type="entry name" value="ALPHA-2-MACROGLOBULIN HOMOLOG"/>
    <property type="match status" value="1"/>
</dbReference>
<dbReference type="OrthoDB" id="9767116at2"/>
<keyword evidence="5" id="KW-1185">Reference proteome</keyword>
<comment type="similarity">
    <text evidence="1">Belongs to the protease inhibitor I39 (alpha-2-macroglobulin) family. Bacterial alpha-2-macroglobulin subfamily.</text>
</comment>
<dbReference type="Gene3D" id="2.60.40.1930">
    <property type="match status" value="1"/>
</dbReference>
<name>A0A6A7WA07_9BACT</name>
<evidence type="ECO:0000256" key="2">
    <source>
        <dbReference type="SAM" id="SignalP"/>
    </source>
</evidence>
<evidence type="ECO:0000259" key="3">
    <source>
        <dbReference type="SMART" id="SM01360"/>
    </source>
</evidence>
<accession>A0A6A7WA07</accession>
<dbReference type="EMBL" id="VZAD01000040">
    <property type="protein sequence ID" value="MQP11280.1"/>
    <property type="molecule type" value="Genomic_DNA"/>
</dbReference>
<dbReference type="InterPro" id="IPR001599">
    <property type="entry name" value="Macroglobln_a2"/>
</dbReference>
<feature type="domain" description="Alpha-2-macroglobulin" evidence="3">
    <location>
        <begin position="1140"/>
        <end position="1230"/>
    </location>
</feature>
<dbReference type="InterPro" id="IPR008930">
    <property type="entry name" value="Terpenoid_cyclase/PrenylTrfase"/>
</dbReference>